<sequence>MDSSSKRSSEKPRREKQTKDDLSKLTPDEKLKKSSFTISTPRTFVQKTTTADIYGQRKRSVVQSAKAPKKSPTTSQSTSNVSPMADYLKTTPSSSQVSLRSEKKLTATKKVEAKATRPSATPRSKIANVIANSPNVKRKLNMDLVKEKSFIKDASKDLERKEKSFIRDSKKKVDREKERSFVKEVPKTKDRTKEKSFIKETGTDKKDKTLPFPGERQRTKTRTLEENEVKILTSEAVDNNAEMFNLSRRLGANPKAFYIDFDDGKPIQSKKEPAQKPSSDEDMSYEDDFESYESDFDSYHSSAPSDHNASDGTGDGDDVDGDEDDDDESEAVETIKEVKDDEKMLDSGSFDLRDQRSATKLKPALAFIFETAEGVEKPSSLTDEGFQEMSSSSAVSSMRTVHIDVLDRPLFIDFTKSKENRRKKRIGDRLRQRAKDLLSIITLHEMSYSLFEMKPISYDLYMATFGRSNYTQSAAQTFDDGITEEVQTDEVELENKWTQHPVEFTKNDICIKEKIESRRYSKNMEDYLTKFTFLTAQNSDVQRNNAINIDENYKTDPLRIYFEQKDGVGPSEMLPYDTYKTKLKNTEYNTQRLGKFLKKIESRISNVLNTNAGNTELSELKVTNMPFSKGYVSISTKHITNENISFLSKTKITQMIFSETKSNLIMTVHRDTLKIPDRKCTICLWDISVATREPIKILIAIDNIVVGRLRGATDGYFVAALRDGSIHLWDLAEQPTWMDDVANEEKPTELVEVNEEKLTYVERDREWNNKNSHVGFEKPRIACLLQSCAYTSSAHNMSCGDTAGSIVGLQLLGDPQAVSQDGRRVVGQVVSLQSTGVLTIWSIVQEKSKTVPPDIGKAFWSRMKLEKTQTISIIDHIDIPSKDQQNGGQNFNLNAAKRRILTRKQERNVIKKEVSRPKSAISFDFDIDRPSSAASSKIKRVLSVEKYDDKDWGSGLVCCDLKVMRYMNRDNYLIARNCGEVLCCRRILGAVKVNTFCVGADASSVTCVEVSPHHLPYFLAATDTGTISVCSMVENRVLLTLDCR</sequence>
<dbReference type="PANTHER" id="PTHR16022:SF0">
    <property type="entry name" value="CYTOPLASMIC DYNEIN 2 INTERMEDIATE CHAIN 1"/>
    <property type="match status" value="1"/>
</dbReference>
<organism evidence="2 3">
    <name type="scientific">Chrysodeixis includens</name>
    <name type="common">Soybean looper</name>
    <name type="synonym">Pseudoplusia includens</name>
    <dbReference type="NCBI Taxonomy" id="689277"/>
    <lineage>
        <taxon>Eukaryota</taxon>
        <taxon>Metazoa</taxon>
        <taxon>Ecdysozoa</taxon>
        <taxon>Arthropoda</taxon>
        <taxon>Hexapoda</taxon>
        <taxon>Insecta</taxon>
        <taxon>Pterygota</taxon>
        <taxon>Neoptera</taxon>
        <taxon>Endopterygota</taxon>
        <taxon>Lepidoptera</taxon>
        <taxon>Glossata</taxon>
        <taxon>Ditrysia</taxon>
        <taxon>Noctuoidea</taxon>
        <taxon>Noctuidae</taxon>
        <taxon>Plusiinae</taxon>
        <taxon>Chrysodeixis</taxon>
    </lineage>
</organism>
<dbReference type="Proteomes" id="UP001154114">
    <property type="component" value="Chromosome 28"/>
</dbReference>
<feature type="compositionally biased region" description="Basic and acidic residues" evidence="1">
    <location>
        <begin position="100"/>
        <end position="115"/>
    </location>
</feature>
<dbReference type="SMART" id="SM00320">
    <property type="entry name" value="WD40"/>
    <property type="match status" value="3"/>
</dbReference>
<evidence type="ECO:0000313" key="3">
    <source>
        <dbReference type="Proteomes" id="UP001154114"/>
    </source>
</evidence>
<accession>A0A9P0FU29</accession>
<protein>
    <recommendedName>
        <fullName evidence="4">WD repeat-containing protein 60</fullName>
    </recommendedName>
</protein>
<feature type="compositionally biased region" description="Polar residues" evidence="1">
    <location>
        <begin position="34"/>
        <end position="51"/>
    </location>
</feature>
<dbReference type="GO" id="GO:0042073">
    <property type="term" value="P:intraciliary transport"/>
    <property type="evidence" value="ECO:0007669"/>
    <property type="project" value="InterPro"/>
</dbReference>
<feature type="compositionally biased region" description="Basic and acidic residues" evidence="1">
    <location>
        <begin position="262"/>
        <end position="274"/>
    </location>
</feature>
<keyword evidence="3" id="KW-1185">Reference proteome</keyword>
<dbReference type="GO" id="GO:0045503">
    <property type="term" value="F:dynein light chain binding"/>
    <property type="evidence" value="ECO:0007669"/>
    <property type="project" value="InterPro"/>
</dbReference>
<evidence type="ECO:0000256" key="1">
    <source>
        <dbReference type="SAM" id="MobiDB-lite"/>
    </source>
</evidence>
<evidence type="ECO:0000313" key="2">
    <source>
        <dbReference type="EMBL" id="CAH0599439.1"/>
    </source>
</evidence>
<dbReference type="InterPro" id="IPR036322">
    <property type="entry name" value="WD40_repeat_dom_sf"/>
</dbReference>
<dbReference type="PANTHER" id="PTHR16022">
    <property type="entry name" value="WD REPEAT DOMAIN 60"/>
    <property type="match status" value="1"/>
</dbReference>
<dbReference type="EMBL" id="LR824031">
    <property type="protein sequence ID" value="CAH0599439.1"/>
    <property type="molecule type" value="Genomic_DNA"/>
</dbReference>
<gene>
    <name evidence="2" type="ORF">CINC_LOCUS8735</name>
</gene>
<feature type="region of interest" description="Disordered" evidence="1">
    <location>
        <begin position="161"/>
        <end position="222"/>
    </location>
</feature>
<feature type="region of interest" description="Disordered" evidence="1">
    <location>
        <begin position="258"/>
        <end position="340"/>
    </location>
</feature>
<dbReference type="GO" id="GO:0045504">
    <property type="term" value="F:dynein heavy chain binding"/>
    <property type="evidence" value="ECO:0007669"/>
    <property type="project" value="InterPro"/>
</dbReference>
<reference evidence="2" key="1">
    <citation type="submission" date="2021-12" db="EMBL/GenBank/DDBJ databases">
        <authorList>
            <person name="King R."/>
        </authorList>
    </citation>
    <scope>NUCLEOTIDE SEQUENCE</scope>
</reference>
<dbReference type="InterPro" id="IPR042505">
    <property type="entry name" value="DYNC2I1"/>
</dbReference>
<feature type="compositionally biased region" description="Acidic residues" evidence="1">
    <location>
        <begin position="280"/>
        <end position="296"/>
    </location>
</feature>
<proteinExistence type="predicted"/>
<name>A0A9P0FU29_CHRIL</name>
<feature type="region of interest" description="Disordered" evidence="1">
    <location>
        <begin position="1"/>
        <end position="130"/>
    </location>
</feature>
<feature type="compositionally biased region" description="Low complexity" evidence="1">
    <location>
        <begin position="70"/>
        <end position="79"/>
    </location>
</feature>
<dbReference type="OrthoDB" id="2162425at2759"/>
<feature type="compositionally biased region" description="Polar residues" evidence="1">
    <location>
        <begin position="90"/>
        <end position="99"/>
    </location>
</feature>
<dbReference type="GO" id="GO:0005929">
    <property type="term" value="C:cilium"/>
    <property type="evidence" value="ECO:0007669"/>
    <property type="project" value="GOC"/>
</dbReference>
<dbReference type="AlphaFoldDB" id="A0A9P0FU29"/>
<dbReference type="SUPFAM" id="SSF50978">
    <property type="entry name" value="WD40 repeat-like"/>
    <property type="match status" value="1"/>
</dbReference>
<feature type="compositionally biased region" description="Basic and acidic residues" evidence="1">
    <location>
        <begin position="1"/>
        <end position="32"/>
    </location>
</feature>
<dbReference type="GO" id="GO:0005868">
    <property type="term" value="C:cytoplasmic dynein complex"/>
    <property type="evidence" value="ECO:0007669"/>
    <property type="project" value="InterPro"/>
</dbReference>
<evidence type="ECO:0008006" key="4">
    <source>
        <dbReference type="Google" id="ProtNLM"/>
    </source>
</evidence>
<dbReference type="Gene3D" id="2.130.10.10">
    <property type="entry name" value="YVTN repeat-like/Quinoprotein amine dehydrogenase"/>
    <property type="match status" value="1"/>
</dbReference>
<dbReference type="InterPro" id="IPR015943">
    <property type="entry name" value="WD40/YVTN_repeat-like_dom_sf"/>
</dbReference>
<feature type="compositionally biased region" description="Acidic residues" evidence="1">
    <location>
        <begin position="314"/>
        <end position="331"/>
    </location>
</feature>
<dbReference type="InterPro" id="IPR001680">
    <property type="entry name" value="WD40_rpt"/>
</dbReference>